<accession>A0AAW7IR64</accession>
<proteinExistence type="predicted"/>
<dbReference type="EMBL" id="JAUCEY010000008">
    <property type="protein sequence ID" value="MDM5454271.1"/>
    <property type="molecule type" value="Genomic_DNA"/>
</dbReference>
<dbReference type="Proteomes" id="UP001234602">
    <property type="component" value="Unassembled WGS sequence"/>
</dbReference>
<gene>
    <name evidence="1" type="ORF">QUF89_19280</name>
</gene>
<name>A0AAW7IR64_9BACI</name>
<sequence length="47" mass="5389">MKAKVMYHLDHALSKHINLKKEAIYPRIIIDPALLDGSLDPTHTENH</sequence>
<protein>
    <submittedName>
        <fullName evidence="1">Uncharacterized protein</fullName>
    </submittedName>
</protein>
<dbReference type="AlphaFoldDB" id="A0AAW7IR64"/>
<reference evidence="1" key="1">
    <citation type="submission" date="2023-06" db="EMBL/GenBank/DDBJ databases">
        <title>Comparative genomics of Bacillaceae isolates and their secondary metabolite potential.</title>
        <authorList>
            <person name="Song L."/>
            <person name="Nielsen L.J."/>
            <person name="Mohite O."/>
            <person name="Xu X."/>
            <person name="Weber T."/>
            <person name="Kovacs A.T."/>
        </authorList>
    </citation>
    <scope>NUCLEOTIDE SEQUENCE</scope>
    <source>
        <strain evidence="1">D8_B_37</strain>
    </source>
</reference>
<organism evidence="1 2">
    <name type="scientific">Peribacillus simplex</name>
    <dbReference type="NCBI Taxonomy" id="1478"/>
    <lineage>
        <taxon>Bacteria</taxon>
        <taxon>Bacillati</taxon>
        <taxon>Bacillota</taxon>
        <taxon>Bacilli</taxon>
        <taxon>Bacillales</taxon>
        <taxon>Bacillaceae</taxon>
        <taxon>Peribacillus</taxon>
    </lineage>
</organism>
<evidence type="ECO:0000313" key="2">
    <source>
        <dbReference type="Proteomes" id="UP001234602"/>
    </source>
</evidence>
<comment type="caution">
    <text evidence="1">The sequence shown here is derived from an EMBL/GenBank/DDBJ whole genome shotgun (WGS) entry which is preliminary data.</text>
</comment>
<dbReference type="RefSeq" id="WP_155727274.1">
    <property type="nucleotide sequence ID" value="NZ_CP011008.1"/>
</dbReference>
<evidence type="ECO:0000313" key="1">
    <source>
        <dbReference type="EMBL" id="MDM5454271.1"/>
    </source>
</evidence>